<dbReference type="Gene3D" id="4.10.60.10">
    <property type="entry name" value="Zinc finger, CCHC-type"/>
    <property type="match status" value="1"/>
</dbReference>
<evidence type="ECO:0000259" key="4">
    <source>
        <dbReference type="PROSITE" id="PS50158"/>
    </source>
</evidence>
<keyword evidence="6" id="KW-1185">Reference proteome</keyword>
<proteinExistence type="predicted"/>
<organism evidence="5 6">
    <name type="scientific">Trametes cubensis</name>
    <dbReference type="NCBI Taxonomy" id="1111947"/>
    <lineage>
        <taxon>Eukaryota</taxon>
        <taxon>Fungi</taxon>
        <taxon>Dikarya</taxon>
        <taxon>Basidiomycota</taxon>
        <taxon>Agaricomycotina</taxon>
        <taxon>Agaricomycetes</taxon>
        <taxon>Polyporales</taxon>
        <taxon>Polyporaceae</taxon>
        <taxon>Trametes</taxon>
    </lineage>
</organism>
<evidence type="ECO:0000256" key="2">
    <source>
        <dbReference type="PROSITE-ProRule" id="PRU00047"/>
    </source>
</evidence>
<protein>
    <recommendedName>
        <fullName evidence="4">CCHC-type domain-containing protein</fullName>
    </recommendedName>
</protein>
<dbReference type="EMBL" id="JAPEVG010000535">
    <property type="protein sequence ID" value="KAJ8457683.1"/>
    <property type="molecule type" value="Genomic_DNA"/>
</dbReference>
<dbReference type="GO" id="GO:0003676">
    <property type="term" value="F:nucleic acid binding"/>
    <property type="evidence" value="ECO:0007669"/>
    <property type="project" value="InterPro"/>
</dbReference>
<name>A0AAD7X6D6_9APHY</name>
<dbReference type="SUPFAM" id="SSF57756">
    <property type="entry name" value="Retrovirus zinc finger-like domains"/>
    <property type="match status" value="1"/>
</dbReference>
<dbReference type="AlphaFoldDB" id="A0AAD7X6D6"/>
<keyword evidence="2" id="KW-0863">Zinc-finger</keyword>
<accession>A0AAD7X6D6</accession>
<reference evidence="5" key="1">
    <citation type="submission" date="2022-11" db="EMBL/GenBank/DDBJ databases">
        <title>Genome Sequence of Cubamyces cubensis.</title>
        <authorList>
            <person name="Buettner E."/>
        </authorList>
    </citation>
    <scope>NUCLEOTIDE SEQUENCE</scope>
    <source>
        <strain evidence="5">MPL-01</strain>
    </source>
</reference>
<dbReference type="GO" id="GO:0008270">
    <property type="term" value="F:zinc ion binding"/>
    <property type="evidence" value="ECO:0007669"/>
    <property type="project" value="UniProtKB-KW"/>
</dbReference>
<dbReference type="InterPro" id="IPR036875">
    <property type="entry name" value="Znf_CCHC_sf"/>
</dbReference>
<feature type="compositionally biased region" description="Low complexity" evidence="3">
    <location>
        <begin position="168"/>
        <end position="189"/>
    </location>
</feature>
<gene>
    <name evidence="5" type="ORF">ONZ51_g11379</name>
</gene>
<dbReference type="Proteomes" id="UP001215151">
    <property type="component" value="Unassembled WGS sequence"/>
</dbReference>
<feature type="region of interest" description="Disordered" evidence="3">
    <location>
        <begin position="152"/>
        <end position="189"/>
    </location>
</feature>
<dbReference type="GO" id="GO:0006397">
    <property type="term" value="P:mRNA processing"/>
    <property type="evidence" value="ECO:0007669"/>
    <property type="project" value="UniProtKB-KW"/>
</dbReference>
<feature type="compositionally biased region" description="Low complexity" evidence="3">
    <location>
        <begin position="81"/>
        <end position="99"/>
    </location>
</feature>
<evidence type="ECO:0000256" key="3">
    <source>
        <dbReference type="SAM" id="MobiDB-lite"/>
    </source>
</evidence>
<feature type="compositionally biased region" description="Basic and acidic residues" evidence="3">
    <location>
        <begin position="119"/>
        <end position="129"/>
    </location>
</feature>
<dbReference type="InterPro" id="IPR032567">
    <property type="entry name" value="RTL1-rel"/>
</dbReference>
<dbReference type="InterPro" id="IPR001878">
    <property type="entry name" value="Znf_CCHC"/>
</dbReference>
<keyword evidence="2" id="KW-0479">Metal-binding</keyword>
<dbReference type="PANTHER" id="PTHR15503">
    <property type="entry name" value="LDOC1 RELATED"/>
    <property type="match status" value="1"/>
</dbReference>
<evidence type="ECO:0000256" key="1">
    <source>
        <dbReference type="ARBA" id="ARBA00022664"/>
    </source>
</evidence>
<keyword evidence="1" id="KW-0507">mRNA processing</keyword>
<comment type="caution">
    <text evidence="5">The sequence shown here is derived from an EMBL/GenBank/DDBJ whole genome shotgun (WGS) entry which is preliminary data.</text>
</comment>
<sequence length="189" mass="20622">MGDNQRIAKYITQFTRLATQVRWGNAPLRYRFYDGLPNRLKDRISEVGKPETLVALRDLAQSIDNRYWERRAEVSRDSGFSKSGNKPSSDPKSSNSGNNRTPGLRRSPPKTPKAPAKTYSDKLGKDGKLTPEERQRRFANNLCLFCGGAGHTASACPKKTSAATKGRAAQANPAPAAPAPAAAPKEPKN</sequence>
<feature type="domain" description="CCHC-type" evidence="4">
    <location>
        <begin position="143"/>
        <end position="158"/>
    </location>
</feature>
<dbReference type="PROSITE" id="PS50158">
    <property type="entry name" value="ZF_CCHC"/>
    <property type="match status" value="1"/>
</dbReference>
<keyword evidence="2" id="KW-0862">Zinc</keyword>
<evidence type="ECO:0000313" key="6">
    <source>
        <dbReference type="Proteomes" id="UP001215151"/>
    </source>
</evidence>
<dbReference type="PANTHER" id="PTHR15503:SF22">
    <property type="entry name" value="TRANSPOSON TY3-I GAG POLYPROTEIN"/>
    <property type="match status" value="1"/>
</dbReference>
<evidence type="ECO:0000313" key="5">
    <source>
        <dbReference type="EMBL" id="KAJ8457683.1"/>
    </source>
</evidence>
<feature type="region of interest" description="Disordered" evidence="3">
    <location>
        <begin position="74"/>
        <end position="129"/>
    </location>
</feature>